<dbReference type="EMBL" id="QJJQ01000008">
    <property type="protein sequence ID" value="PXW86348.1"/>
    <property type="molecule type" value="Genomic_DNA"/>
</dbReference>
<dbReference type="OrthoDB" id="2719213at2"/>
<protein>
    <submittedName>
        <fullName evidence="2">Putative membrane protein (TIGR01218 family)</fullName>
    </submittedName>
</protein>
<feature type="transmembrane region" description="Helical" evidence="1">
    <location>
        <begin position="181"/>
        <end position="201"/>
    </location>
</feature>
<dbReference type="NCBIfam" id="TIGR01218">
    <property type="entry name" value="Gpos_tandem_5TM"/>
    <property type="match status" value="1"/>
</dbReference>
<dbReference type="AlphaFoldDB" id="A0A2V3VZW4"/>
<evidence type="ECO:0000313" key="2">
    <source>
        <dbReference type="EMBL" id="PXW86348.1"/>
    </source>
</evidence>
<keyword evidence="1" id="KW-0472">Membrane</keyword>
<feature type="transmembrane region" description="Helical" evidence="1">
    <location>
        <begin position="99"/>
        <end position="121"/>
    </location>
</feature>
<accession>A0A2V3VZW4</accession>
<evidence type="ECO:0000313" key="3">
    <source>
        <dbReference type="Proteomes" id="UP000247978"/>
    </source>
</evidence>
<organism evidence="2 3">
    <name type="scientific">Pseudogracilibacillus auburnensis</name>
    <dbReference type="NCBI Taxonomy" id="1494959"/>
    <lineage>
        <taxon>Bacteria</taxon>
        <taxon>Bacillati</taxon>
        <taxon>Bacillota</taxon>
        <taxon>Bacilli</taxon>
        <taxon>Bacillales</taxon>
        <taxon>Bacillaceae</taxon>
        <taxon>Pseudogracilibacillus</taxon>
    </lineage>
</organism>
<name>A0A2V3VZW4_9BACI</name>
<keyword evidence="3" id="KW-1185">Reference proteome</keyword>
<feature type="transmembrane region" description="Helical" evidence="1">
    <location>
        <begin position="31"/>
        <end position="49"/>
    </location>
</feature>
<dbReference type="Pfam" id="PF04276">
    <property type="entry name" value="DUF443"/>
    <property type="match status" value="1"/>
</dbReference>
<keyword evidence="1" id="KW-1133">Transmembrane helix</keyword>
<reference evidence="2 3" key="1">
    <citation type="submission" date="2018-05" db="EMBL/GenBank/DDBJ databases">
        <title>Genomic Encyclopedia of Type Strains, Phase IV (KMG-IV): sequencing the most valuable type-strain genomes for metagenomic binning, comparative biology and taxonomic classification.</title>
        <authorList>
            <person name="Goeker M."/>
        </authorList>
    </citation>
    <scope>NUCLEOTIDE SEQUENCE [LARGE SCALE GENOMIC DNA]</scope>
    <source>
        <strain evidence="2 3">DSM 28556</strain>
    </source>
</reference>
<dbReference type="RefSeq" id="WP_110395757.1">
    <property type="nucleotide sequence ID" value="NZ_JADIJL010000004.1"/>
</dbReference>
<sequence length="213" mass="24905">MKCKVEHVYKNIRYKILNINEDIYILDMGKYIWLFLFPFVFWFIPHKAYKIDNATFKRIQMPKNERMSVGSLALLGGGTSILFFHLLKPILYELNIHMMLGTKIFLLIIIVTLSIYIRLYIHMRLFHNLHKTVALEDLHTINMKIRPEKPEYYLIYVLAFILFWGIAFISCAFFLVEGNVIASITVVVSIILALMWNCQVIPVGTSKVKIIDG</sequence>
<feature type="transmembrane region" description="Helical" evidence="1">
    <location>
        <begin position="69"/>
        <end position="87"/>
    </location>
</feature>
<dbReference type="InterPro" id="IPR005915">
    <property type="entry name" value="Tandem_5TM"/>
</dbReference>
<feature type="transmembrane region" description="Helical" evidence="1">
    <location>
        <begin position="153"/>
        <end position="175"/>
    </location>
</feature>
<evidence type="ECO:0000256" key="1">
    <source>
        <dbReference type="SAM" id="Phobius"/>
    </source>
</evidence>
<keyword evidence="1" id="KW-0812">Transmembrane</keyword>
<proteinExistence type="predicted"/>
<dbReference type="Proteomes" id="UP000247978">
    <property type="component" value="Unassembled WGS sequence"/>
</dbReference>
<comment type="caution">
    <text evidence="2">The sequence shown here is derived from an EMBL/GenBank/DDBJ whole genome shotgun (WGS) entry which is preliminary data.</text>
</comment>
<gene>
    <name evidence="2" type="ORF">DFR56_108167</name>
</gene>